<accession>A0ACC2MLM9</accession>
<proteinExistence type="predicted"/>
<evidence type="ECO:0000313" key="1">
    <source>
        <dbReference type="EMBL" id="KAJ8646546.1"/>
    </source>
</evidence>
<gene>
    <name evidence="1" type="ORF">MRB53_008294</name>
</gene>
<organism evidence="1 2">
    <name type="scientific">Persea americana</name>
    <name type="common">Avocado</name>
    <dbReference type="NCBI Taxonomy" id="3435"/>
    <lineage>
        <taxon>Eukaryota</taxon>
        <taxon>Viridiplantae</taxon>
        <taxon>Streptophyta</taxon>
        <taxon>Embryophyta</taxon>
        <taxon>Tracheophyta</taxon>
        <taxon>Spermatophyta</taxon>
        <taxon>Magnoliopsida</taxon>
        <taxon>Magnoliidae</taxon>
        <taxon>Laurales</taxon>
        <taxon>Lauraceae</taxon>
        <taxon>Persea</taxon>
    </lineage>
</organism>
<name>A0ACC2MLM9_PERAE</name>
<reference evidence="1 2" key="1">
    <citation type="journal article" date="2022" name="Hortic Res">
        <title>A haplotype resolved chromosomal level avocado genome allows analysis of novel avocado genes.</title>
        <authorList>
            <person name="Nath O."/>
            <person name="Fletcher S.J."/>
            <person name="Hayward A."/>
            <person name="Shaw L.M."/>
            <person name="Masouleh A.K."/>
            <person name="Furtado A."/>
            <person name="Henry R.J."/>
            <person name="Mitter N."/>
        </authorList>
    </citation>
    <scope>NUCLEOTIDE SEQUENCE [LARGE SCALE GENOMIC DNA]</scope>
    <source>
        <strain evidence="2">cv. Hass</strain>
    </source>
</reference>
<sequence length="69" mass="8107">MKHWLNWASHVPHLFKAKKNSVHSYRLYGHVTVGSWVISEGRQKQRQRVDDIGVSVIDSEDQIQKNDYC</sequence>
<protein>
    <submittedName>
        <fullName evidence="1">Uncharacterized protein</fullName>
    </submittedName>
</protein>
<dbReference type="Proteomes" id="UP001234297">
    <property type="component" value="Chromosome 2"/>
</dbReference>
<keyword evidence="2" id="KW-1185">Reference proteome</keyword>
<comment type="caution">
    <text evidence="1">The sequence shown here is derived from an EMBL/GenBank/DDBJ whole genome shotgun (WGS) entry which is preliminary data.</text>
</comment>
<evidence type="ECO:0000313" key="2">
    <source>
        <dbReference type="Proteomes" id="UP001234297"/>
    </source>
</evidence>
<dbReference type="EMBL" id="CM056810">
    <property type="protein sequence ID" value="KAJ8646546.1"/>
    <property type="molecule type" value="Genomic_DNA"/>
</dbReference>